<dbReference type="Gene3D" id="3.30.450.20">
    <property type="entry name" value="PAS domain"/>
    <property type="match status" value="1"/>
</dbReference>
<evidence type="ECO:0000256" key="1">
    <source>
        <dbReference type="SAM" id="Coils"/>
    </source>
</evidence>
<dbReference type="NCBIfam" id="TIGR00229">
    <property type="entry name" value="sensory_box"/>
    <property type="match status" value="1"/>
</dbReference>
<reference evidence="3" key="2">
    <citation type="submission" date="2019-11" db="EMBL/GenBank/DDBJ databases">
        <title>Improved Assembly of Tolypothrix boutellei genome.</title>
        <authorList>
            <person name="Sarangi A.N."/>
            <person name="Mukherjee M."/>
            <person name="Ghosh S."/>
            <person name="Singh D."/>
            <person name="Das A."/>
            <person name="Kant S."/>
            <person name="Prusty A."/>
            <person name="Tripathy S."/>
        </authorList>
    </citation>
    <scope>NUCLEOTIDE SEQUENCE</scope>
    <source>
        <strain evidence="3">VB521301</strain>
    </source>
</reference>
<gene>
    <name evidence="3" type="ORF">DA73_0400023285</name>
</gene>
<keyword evidence="4" id="KW-1185">Reference proteome</keyword>
<protein>
    <submittedName>
        <fullName evidence="3">PAS domain-containing protein</fullName>
    </submittedName>
</protein>
<dbReference type="EMBL" id="JHEG04000001">
    <property type="protein sequence ID" value="KAF3888088.1"/>
    <property type="molecule type" value="Genomic_DNA"/>
</dbReference>
<name>A0A8S9T7Q0_9CYAN</name>
<feature type="domain" description="PAS fold-3" evidence="2">
    <location>
        <begin position="17"/>
        <end position="84"/>
    </location>
</feature>
<dbReference type="CDD" id="cd00130">
    <property type="entry name" value="PAS"/>
    <property type="match status" value="1"/>
</dbReference>
<accession>A0A8S9T7Q0</accession>
<organism evidence="3 4">
    <name type="scientific">Tolypothrix bouteillei VB521301</name>
    <dbReference type="NCBI Taxonomy" id="1479485"/>
    <lineage>
        <taxon>Bacteria</taxon>
        <taxon>Bacillati</taxon>
        <taxon>Cyanobacteriota</taxon>
        <taxon>Cyanophyceae</taxon>
        <taxon>Nostocales</taxon>
        <taxon>Tolypothrichaceae</taxon>
        <taxon>Tolypothrix</taxon>
    </lineage>
</organism>
<feature type="coiled-coil region" evidence="1">
    <location>
        <begin position="105"/>
        <end position="142"/>
    </location>
</feature>
<evidence type="ECO:0000259" key="2">
    <source>
        <dbReference type="Pfam" id="PF08447"/>
    </source>
</evidence>
<evidence type="ECO:0000313" key="4">
    <source>
        <dbReference type="Proteomes" id="UP000029738"/>
    </source>
</evidence>
<comment type="caution">
    <text evidence="3">The sequence shown here is derived from an EMBL/GenBank/DDBJ whole genome shotgun (WGS) entry which is preliminary data.</text>
</comment>
<dbReference type="InterPro" id="IPR035965">
    <property type="entry name" value="PAS-like_dom_sf"/>
</dbReference>
<dbReference type="Proteomes" id="UP000029738">
    <property type="component" value="Unassembled WGS sequence"/>
</dbReference>
<dbReference type="OrthoDB" id="2489132at2"/>
<keyword evidence="1" id="KW-0175">Coiled coil</keyword>
<dbReference type="InterPro" id="IPR000014">
    <property type="entry name" value="PAS"/>
</dbReference>
<dbReference type="AlphaFoldDB" id="A0A8S9T7Q0"/>
<proteinExistence type="predicted"/>
<sequence>MRSPMLCLPDNHYRENLNKAWSRTLGYETSECLNHSMHDYLYAEDRELWLKFLTQVHANLELACWELRFHHKNTEIVWLELSARSKSQGEISGSLTNITERKQAQAALKTANQALETRIEQLRIEKQERKQAEATLQVTLQELSLCGVISRFAI</sequence>
<dbReference type="SUPFAM" id="SSF55785">
    <property type="entry name" value="PYP-like sensor domain (PAS domain)"/>
    <property type="match status" value="1"/>
</dbReference>
<dbReference type="Pfam" id="PF08447">
    <property type="entry name" value="PAS_3"/>
    <property type="match status" value="1"/>
</dbReference>
<reference evidence="3" key="1">
    <citation type="journal article" date="2015" name="Genome Announc.">
        <title>Draft Genome Sequence of Tolypothrix boutellei Strain VB521301.</title>
        <authorList>
            <person name="Chandrababunaidu M.M."/>
            <person name="Singh D."/>
            <person name="Sen D."/>
            <person name="Bhan S."/>
            <person name="Das S."/>
            <person name="Gupta A."/>
            <person name="Adhikary S.P."/>
            <person name="Tripathy S."/>
        </authorList>
    </citation>
    <scope>NUCLEOTIDE SEQUENCE</scope>
    <source>
        <strain evidence="3">VB521301</strain>
    </source>
</reference>
<dbReference type="InterPro" id="IPR013655">
    <property type="entry name" value="PAS_fold_3"/>
</dbReference>
<evidence type="ECO:0000313" key="3">
    <source>
        <dbReference type="EMBL" id="KAF3888088.1"/>
    </source>
</evidence>